<protein>
    <submittedName>
        <fullName evidence="1">Uncharacterized protein</fullName>
    </submittedName>
</protein>
<proteinExistence type="predicted"/>
<dbReference type="Proteomes" id="UP000058020">
    <property type="component" value="Chromosome"/>
</dbReference>
<keyword evidence="2" id="KW-1185">Reference proteome</keyword>
<evidence type="ECO:0000313" key="2">
    <source>
        <dbReference type="Proteomes" id="UP000058020"/>
    </source>
</evidence>
<accession>A0A0M3TTR2</accession>
<evidence type="ECO:0000313" key="1">
    <source>
        <dbReference type="EMBL" id="ALE51941.1"/>
    </source>
</evidence>
<name>A0A0M3TTR2_9GAMM</name>
<dbReference type="AlphaFoldDB" id="A0A0M3TTR2"/>
<organism evidence="1 2">
    <name type="scientific">Candidatus Thioglobus autotrophicus</name>
    <dbReference type="NCBI Taxonomy" id="1705394"/>
    <lineage>
        <taxon>Bacteria</taxon>
        <taxon>Pseudomonadati</taxon>
        <taxon>Pseudomonadota</taxon>
        <taxon>Gammaproteobacteria</taxon>
        <taxon>Candidatus Pseudothioglobaceae</taxon>
        <taxon>Candidatus Thioglobus</taxon>
    </lineage>
</organism>
<dbReference type="KEGG" id="tho:SP60_00970"/>
<dbReference type="STRING" id="1705394.SP60_00970"/>
<dbReference type="EMBL" id="CP010552">
    <property type="protein sequence ID" value="ALE51941.1"/>
    <property type="molecule type" value="Genomic_DNA"/>
</dbReference>
<reference evidence="1 2" key="1">
    <citation type="journal article" date="2015" name="Genome Announc.">
        <title>Genome Sequence of 'Candidatus Thioglobus autotrophica' Strain EF1, a Chemoautotroph from the SUP05 Clade of Marine Gammaproteobacteria.</title>
        <authorList>
            <person name="Shah V."/>
            <person name="Morris R.M."/>
        </authorList>
    </citation>
    <scope>NUCLEOTIDE SEQUENCE [LARGE SCALE GENOMIC DNA]</scope>
    <source>
        <strain evidence="1 2">EF1</strain>
    </source>
</reference>
<gene>
    <name evidence="1" type="ORF">SP60_00970</name>
</gene>
<dbReference type="PROSITE" id="PS51257">
    <property type="entry name" value="PROKAR_LIPOPROTEIN"/>
    <property type="match status" value="1"/>
</dbReference>
<sequence length="78" mass="8894">MRLMIKIFIILTLLLSGCEDQKNDQNPVLKEPATSIIKKHRHPPAPEEPAICAELSVMECLRIIIPAIWDQEVERDCS</sequence>